<protein>
    <submittedName>
        <fullName evidence="2">Uncharacterized protein</fullName>
    </submittedName>
</protein>
<proteinExistence type="predicted"/>
<dbReference type="AlphaFoldDB" id="A0A6M3M9J4"/>
<accession>A0A6M3M9J4</accession>
<reference evidence="2" key="1">
    <citation type="submission" date="2020-03" db="EMBL/GenBank/DDBJ databases">
        <title>The deep terrestrial virosphere.</title>
        <authorList>
            <person name="Holmfeldt K."/>
            <person name="Nilsson E."/>
            <person name="Simone D."/>
            <person name="Lopez-Fernandez M."/>
            <person name="Wu X."/>
            <person name="de Brujin I."/>
            <person name="Lundin D."/>
            <person name="Andersson A."/>
            <person name="Bertilsson S."/>
            <person name="Dopson M."/>
        </authorList>
    </citation>
    <scope>NUCLEOTIDE SEQUENCE</scope>
    <source>
        <strain evidence="1">MM171A01309</strain>
        <strain evidence="2">MM171B00234</strain>
    </source>
</reference>
<sequence>MSLETVETWKKRLDLMDEDILTPGHLQRVAAQHLTQESEIVYCACGCGEFWLRPIDHEGRKQRFIRGHGPQRRTRAKVIISANRDKEIIQAIYNMLPYKSYNYAGTIADLVGISKENCIRYLEIIDLILNLQSEHWLEGMKVLGVKGVPMVYRRKPRREEKEDS</sequence>
<name>A0A6M3M9J4_9ZZZZ</name>
<gene>
    <name evidence="1" type="ORF">MM171A01309_0021</name>
    <name evidence="2" type="ORF">MM171B00234_0012</name>
</gene>
<evidence type="ECO:0000313" key="2">
    <source>
        <dbReference type="EMBL" id="QJB04511.1"/>
    </source>
</evidence>
<organism evidence="2">
    <name type="scientific">viral metagenome</name>
    <dbReference type="NCBI Taxonomy" id="1070528"/>
    <lineage>
        <taxon>unclassified sequences</taxon>
        <taxon>metagenomes</taxon>
        <taxon>organismal metagenomes</taxon>
    </lineage>
</organism>
<dbReference type="EMBL" id="MT143884">
    <property type="protein sequence ID" value="QJB04511.1"/>
    <property type="molecule type" value="Genomic_DNA"/>
</dbReference>
<evidence type="ECO:0000313" key="1">
    <source>
        <dbReference type="EMBL" id="QJA99134.1"/>
    </source>
</evidence>
<dbReference type="EMBL" id="MT143630">
    <property type="protein sequence ID" value="QJA99134.1"/>
    <property type="molecule type" value="Genomic_DNA"/>
</dbReference>